<evidence type="ECO:0000256" key="11">
    <source>
        <dbReference type="ARBA" id="ARBA00031636"/>
    </source>
</evidence>
<dbReference type="RefSeq" id="WP_226104337.1">
    <property type="nucleotide sequence ID" value="NZ_PTIS01000004.1"/>
</dbReference>
<dbReference type="GO" id="GO:0005886">
    <property type="term" value="C:plasma membrane"/>
    <property type="evidence" value="ECO:0007669"/>
    <property type="project" value="UniProtKB-SubCell"/>
</dbReference>
<keyword evidence="8 12" id="KW-1133">Transmembrane helix</keyword>
<keyword evidence="10 12" id="KW-0472">Membrane</keyword>
<dbReference type="AlphaFoldDB" id="A0A2S6FYZ9"/>
<dbReference type="InterPro" id="IPR050222">
    <property type="entry name" value="MATE_MdtK"/>
</dbReference>
<dbReference type="GO" id="GO:0006811">
    <property type="term" value="P:monoatomic ion transport"/>
    <property type="evidence" value="ECO:0007669"/>
    <property type="project" value="UniProtKB-KW"/>
</dbReference>
<feature type="transmembrane region" description="Helical" evidence="12">
    <location>
        <begin position="322"/>
        <end position="343"/>
    </location>
</feature>
<evidence type="ECO:0000256" key="10">
    <source>
        <dbReference type="ARBA" id="ARBA00023136"/>
    </source>
</evidence>
<feature type="transmembrane region" description="Helical" evidence="12">
    <location>
        <begin position="12"/>
        <end position="32"/>
    </location>
</feature>
<dbReference type="GO" id="GO:0042910">
    <property type="term" value="F:xenobiotic transmembrane transporter activity"/>
    <property type="evidence" value="ECO:0007669"/>
    <property type="project" value="InterPro"/>
</dbReference>
<feature type="transmembrane region" description="Helical" evidence="12">
    <location>
        <begin position="418"/>
        <end position="440"/>
    </location>
</feature>
<evidence type="ECO:0000256" key="2">
    <source>
        <dbReference type="ARBA" id="ARBA00004651"/>
    </source>
</evidence>
<evidence type="ECO:0000256" key="5">
    <source>
        <dbReference type="ARBA" id="ARBA00022449"/>
    </source>
</evidence>
<keyword evidence="6" id="KW-1003">Cell membrane</keyword>
<dbReference type="PIRSF" id="PIRSF006603">
    <property type="entry name" value="DinF"/>
    <property type="match status" value="1"/>
</dbReference>
<evidence type="ECO:0000256" key="3">
    <source>
        <dbReference type="ARBA" id="ARBA00020268"/>
    </source>
</evidence>
<dbReference type="Proteomes" id="UP000239863">
    <property type="component" value="Unassembled WGS sequence"/>
</dbReference>
<keyword evidence="4" id="KW-0813">Transport</keyword>
<evidence type="ECO:0000256" key="6">
    <source>
        <dbReference type="ARBA" id="ARBA00022475"/>
    </source>
</evidence>
<keyword evidence="9" id="KW-0406">Ion transport</keyword>
<sequence length="455" mass="50013">MFKYQRSDLKDVLELALPAVGENILYMMVWVFDTMMVGRYGGNIAVSSVGLGSEFMYGFSNIFIAVGIGVGITSLVARRVGANLKSAAEEYLTVGFIIGGILSFIGFLIFFFGSSKLLSITGADDNVIAMGTPYMRIASIGIFFNMLMILLNSSLRGYGNTKTPLVASILINIVNITLDYGLIFGNLGLPELGIRGAALATTIAQFLGFLFILSYVIHKSPIKPRIKYVKKIKFYNFRDLLRLSIPSSMQEAAFTTSRIISNLMVISMGTVAFAANQITTTIESISFMPGWGFAVAATTLVGHKVGEGNLEKAEKYAKLSMILGTSFMIMSSLLFLIVPNGLIKLFISPNEVDVINLGTLCLMIAAIEQPFMAISMIVGGAFKGLGNTKTPFKVSIISSWIIRLPLMYIVIYKLHLNVAWVWVVTSVQWIFDGSIIYYFYKKNLNKNLVKQNKVI</sequence>
<gene>
    <name evidence="13" type="ORF">BD821_10469</name>
</gene>
<keyword evidence="7 12" id="KW-0812">Transmembrane</keyword>
<comment type="subcellular location">
    <subcellularLocation>
        <location evidence="2">Cell membrane</location>
        <topology evidence="2">Multi-pass membrane protein</topology>
    </subcellularLocation>
</comment>
<dbReference type="PANTHER" id="PTHR43298">
    <property type="entry name" value="MULTIDRUG RESISTANCE PROTEIN NORM-RELATED"/>
    <property type="match status" value="1"/>
</dbReference>
<evidence type="ECO:0000256" key="1">
    <source>
        <dbReference type="ARBA" id="ARBA00003408"/>
    </source>
</evidence>
<dbReference type="CDD" id="cd13137">
    <property type="entry name" value="MATE_NorM_like"/>
    <property type="match status" value="1"/>
</dbReference>
<evidence type="ECO:0000256" key="7">
    <source>
        <dbReference type="ARBA" id="ARBA00022692"/>
    </source>
</evidence>
<feature type="transmembrane region" description="Helical" evidence="12">
    <location>
        <begin position="197"/>
        <end position="217"/>
    </location>
</feature>
<accession>A0A2S6FYZ9</accession>
<dbReference type="InterPro" id="IPR048279">
    <property type="entry name" value="MdtK-like"/>
</dbReference>
<evidence type="ECO:0000256" key="4">
    <source>
        <dbReference type="ARBA" id="ARBA00022448"/>
    </source>
</evidence>
<feature type="transmembrane region" description="Helical" evidence="12">
    <location>
        <begin position="133"/>
        <end position="153"/>
    </location>
</feature>
<dbReference type="EMBL" id="PTIS01000004">
    <property type="protein sequence ID" value="PPK48809.1"/>
    <property type="molecule type" value="Genomic_DNA"/>
</dbReference>
<dbReference type="STRING" id="37659.GCA_000703125_00840"/>
<dbReference type="GO" id="GO:0015297">
    <property type="term" value="F:antiporter activity"/>
    <property type="evidence" value="ECO:0007669"/>
    <property type="project" value="UniProtKB-KW"/>
</dbReference>
<comment type="function">
    <text evidence="1">Multidrug efflux pump.</text>
</comment>
<proteinExistence type="predicted"/>
<keyword evidence="5" id="KW-0050">Antiport</keyword>
<dbReference type="PANTHER" id="PTHR43298:SF4">
    <property type="entry name" value="DRUG_SODIUM ANTIPORTER"/>
    <property type="match status" value="1"/>
</dbReference>
<dbReference type="Pfam" id="PF01554">
    <property type="entry name" value="MatE"/>
    <property type="match status" value="2"/>
</dbReference>
<dbReference type="InterPro" id="IPR002528">
    <property type="entry name" value="MATE_fam"/>
</dbReference>
<protein>
    <recommendedName>
        <fullName evidence="3">Probable multidrug resistance protein NorM</fullName>
    </recommendedName>
    <alternativeName>
        <fullName evidence="11">Multidrug-efflux transporter</fullName>
    </alternativeName>
</protein>
<name>A0A2S6FYZ9_9CLOT</name>
<feature type="transmembrane region" description="Helical" evidence="12">
    <location>
        <begin position="355"/>
        <end position="382"/>
    </location>
</feature>
<evidence type="ECO:0000256" key="8">
    <source>
        <dbReference type="ARBA" id="ARBA00022989"/>
    </source>
</evidence>
<evidence type="ECO:0000313" key="14">
    <source>
        <dbReference type="Proteomes" id="UP000239863"/>
    </source>
</evidence>
<comment type="caution">
    <text evidence="13">The sequence shown here is derived from an EMBL/GenBank/DDBJ whole genome shotgun (WGS) entry which is preliminary data.</text>
</comment>
<feature type="transmembrane region" description="Helical" evidence="12">
    <location>
        <begin position="259"/>
        <end position="278"/>
    </location>
</feature>
<feature type="transmembrane region" description="Helical" evidence="12">
    <location>
        <begin position="55"/>
        <end position="78"/>
    </location>
</feature>
<feature type="transmembrane region" description="Helical" evidence="12">
    <location>
        <begin position="165"/>
        <end position="185"/>
    </location>
</feature>
<dbReference type="NCBIfam" id="TIGR00797">
    <property type="entry name" value="matE"/>
    <property type="match status" value="1"/>
</dbReference>
<evidence type="ECO:0000256" key="12">
    <source>
        <dbReference type="SAM" id="Phobius"/>
    </source>
</evidence>
<reference evidence="13 14" key="1">
    <citation type="submission" date="2018-02" db="EMBL/GenBank/DDBJ databases">
        <title>Genomic Encyclopedia of Archaeal and Bacterial Type Strains, Phase II (KMG-II): from individual species to whole genera.</title>
        <authorList>
            <person name="Goeker M."/>
        </authorList>
    </citation>
    <scope>NUCLEOTIDE SEQUENCE [LARGE SCALE GENOMIC DNA]</scope>
    <source>
        <strain evidence="13 14">DSM 15099</strain>
    </source>
</reference>
<organism evidence="13 14">
    <name type="scientific">Clostridium algidicarnis DSM 15099</name>
    <dbReference type="NCBI Taxonomy" id="1121295"/>
    <lineage>
        <taxon>Bacteria</taxon>
        <taxon>Bacillati</taxon>
        <taxon>Bacillota</taxon>
        <taxon>Clostridia</taxon>
        <taxon>Eubacteriales</taxon>
        <taxon>Clostridiaceae</taxon>
        <taxon>Clostridium</taxon>
    </lineage>
</organism>
<feature type="transmembrane region" description="Helical" evidence="12">
    <location>
        <begin position="90"/>
        <end position="113"/>
    </location>
</feature>
<evidence type="ECO:0000313" key="13">
    <source>
        <dbReference type="EMBL" id="PPK48809.1"/>
    </source>
</evidence>
<evidence type="ECO:0000256" key="9">
    <source>
        <dbReference type="ARBA" id="ARBA00023065"/>
    </source>
</evidence>